<geneLocation type="plasmid" evidence="1">
    <name>pRGFK1767</name>
</geneLocation>
<keyword evidence="1" id="KW-0614">Plasmid</keyword>
<proteinExistence type="predicted"/>
<reference evidence="1" key="2">
    <citation type="submission" date="2015-07" db="EMBL/GenBank/DDBJ databases">
        <title>Plasmids, circular viruses and viroids from rat gut.</title>
        <authorList>
            <person name="Jorgensen T.J."/>
            <person name="Hansen M.A."/>
            <person name="Xu Z."/>
            <person name="Tabak M.A."/>
            <person name="Sorensen S.J."/>
            <person name="Hansen L.H."/>
        </authorList>
    </citation>
    <scope>NUCLEOTIDE SEQUENCE</scope>
    <source>
        <plasmid evidence="1">pRGFK1767</plasmid>
    </source>
</reference>
<name>A0A0H5Q8V7_9ZZZZ</name>
<dbReference type="AlphaFoldDB" id="A0A0H5Q8V7"/>
<organism evidence="1">
    <name type="scientific">uncultured prokaryote</name>
    <dbReference type="NCBI Taxonomy" id="198431"/>
    <lineage>
        <taxon>unclassified sequences</taxon>
        <taxon>environmental samples</taxon>
    </lineage>
</organism>
<evidence type="ECO:0000313" key="1">
    <source>
        <dbReference type="EMBL" id="CRY97835.1"/>
    </source>
</evidence>
<accession>A0A0H5Q8V7</accession>
<dbReference type="EMBL" id="LN854268">
    <property type="protein sequence ID" value="CRY97835.1"/>
    <property type="molecule type" value="Genomic_DNA"/>
</dbReference>
<reference evidence="1" key="1">
    <citation type="submission" date="2015-06" db="EMBL/GenBank/DDBJ databases">
        <authorList>
            <person name="Joergensen T."/>
        </authorList>
    </citation>
    <scope>NUCLEOTIDE SEQUENCE</scope>
    <source>
        <plasmid evidence="1">pRGFK1767</plasmid>
    </source>
</reference>
<protein>
    <submittedName>
        <fullName evidence="1">Uncharacterized protein</fullName>
    </submittedName>
</protein>
<sequence>MQEIPKCGHKLSRTCIRCDLNGPMEITQVKKNSLNADGSTCYMLKAVCRSCGYLNGEFKPIWYNLYELGAVV</sequence>